<evidence type="ECO:0000256" key="1">
    <source>
        <dbReference type="SAM" id="Phobius"/>
    </source>
</evidence>
<name>A0A6F8YXM0_9ACTN</name>
<proteinExistence type="predicted"/>
<dbReference type="RefSeq" id="WP_173163273.1">
    <property type="nucleotide sequence ID" value="NZ_AP022871.1"/>
</dbReference>
<feature type="transmembrane region" description="Helical" evidence="1">
    <location>
        <begin position="244"/>
        <end position="261"/>
    </location>
</feature>
<keyword evidence="1" id="KW-0812">Transmembrane</keyword>
<accession>A0A6F8YXM0</accession>
<keyword evidence="3" id="KW-1185">Reference proteome</keyword>
<feature type="transmembrane region" description="Helical" evidence="1">
    <location>
        <begin position="94"/>
        <end position="113"/>
    </location>
</feature>
<feature type="transmembrane region" description="Helical" evidence="1">
    <location>
        <begin position="7"/>
        <end position="26"/>
    </location>
</feature>
<dbReference type="AlphaFoldDB" id="A0A6F8YXM0"/>
<keyword evidence="1" id="KW-0472">Membrane</keyword>
<reference evidence="2 3" key="1">
    <citation type="submission" date="2020-03" db="EMBL/GenBank/DDBJ databases">
        <title>Whole genome shotgun sequence of Phytohabitans suffuscus NBRC 105367.</title>
        <authorList>
            <person name="Komaki H."/>
            <person name="Tamura T."/>
        </authorList>
    </citation>
    <scope>NUCLEOTIDE SEQUENCE [LARGE SCALE GENOMIC DNA]</scope>
    <source>
        <strain evidence="2 3">NBRC 105367</strain>
    </source>
</reference>
<dbReference type="Proteomes" id="UP000503011">
    <property type="component" value="Chromosome"/>
</dbReference>
<feature type="transmembrane region" description="Helical" evidence="1">
    <location>
        <begin position="273"/>
        <end position="291"/>
    </location>
</feature>
<evidence type="ECO:0000313" key="3">
    <source>
        <dbReference type="Proteomes" id="UP000503011"/>
    </source>
</evidence>
<dbReference type="EMBL" id="AP022871">
    <property type="protein sequence ID" value="BCB90829.1"/>
    <property type="molecule type" value="Genomic_DNA"/>
</dbReference>
<gene>
    <name evidence="2" type="ORF">Psuf_081420</name>
</gene>
<feature type="transmembrane region" description="Helical" evidence="1">
    <location>
        <begin position="303"/>
        <end position="323"/>
    </location>
</feature>
<organism evidence="2 3">
    <name type="scientific">Phytohabitans suffuscus</name>
    <dbReference type="NCBI Taxonomy" id="624315"/>
    <lineage>
        <taxon>Bacteria</taxon>
        <taxon>Bacillati</taxon>
        <taxon>Actinomycetota</taxon>
        <taxon>Actinomycetes</taxon>
        <taxon>Micromonosporales</taxon>
        <taxon>Micromonosporaceae</taxon>
    </lineage>
</organism>
<feature type="transmembrane region" description="Helical" evidence="1">
    <location>
        <begin position="204"/>
        <end position="224"/>
    </location>
</feature>
<keyword evidence="1" id="KW-1133">Transmembrane helix</keyword>
<dbReference type="KEGG" id="psuu:Psuf_081420"/>
<protein>
    <submittedName>
        <fullName evidence="2">Uncharacterized protein</fullName>
    </submittedName>
</protein>
<reference evidence="2 3" key="2">
    <citation type="submission" date="2020-03" db="EMBL/GenBank/DDBJ databases">
        <authorList>
            <person name="Ichikawa N."/>
            <person name="Kimura A."/>
            <person name="Kitahashi Y."/>
            <person name="Uohara A."/>
        </authorList>
    </citation>
    <scope>NUCLEOTIDE SEQUENCE [LARGE SCALE GENOMIC DNA]</scope>
    <source>
        <strain evidence="2 3">NBRC 105367</strain>
    </source>
</reference>
<sequence length="353" mass="39039">MSECAFYGTHVLVLVAFLAAAALLPLPGGRPARWAAGAVGGRRGGRPARWAAGAVGGRRGGRRVLRLPFADHPQVRPAGLCFALLSFHWPSEQVFYVPVSIVLGAVLTWWLLLPKRMPADDHLVLRAAGIAVRLARFDRAAERARASLVRSVDSGNVVEKIEEYQKLENAVPVTPAGRTATVPEGATARDLRDRLTLGGRRHGCGAALIGLVLGLPWIALDTWYAARDWSVHGFRLVDLVDTTAWVILQWPIIRFFLGWFYPYIRGRNGITKGLTLLVTLLVPFVAYRAVINQHDLWLDLLRWALELTLFTILLGLVAGDVLILKRFGLGWGSCWSRTASAWWSPPRPRSSRR</sequence>
<evidence type="ECO:0000313" key="2">
    <source>
        <dbReference type="EMBL" id="BCB90829.1"/>
    </source>
</evidence>